<dbReference type="Gene3D" id="2.130.10.10">
    <property type="entry name" value="YVTN repeat-like/Quinoprotein amine dehydrogenase"/>
    <property type="match status" value="1"/>
</dbReference>
<evidence type="ECO:0000256" key="1">
    <source>
        <dbReference type="SAM" id="MobiDB-lite"/>
    </source>
</evidence>
<gene>
    <name evidence="2" type="ORF">BUALT_Bualt05G0081200</name>
</gene>
<evidence type="ECO:0000313" key="2">
    <source>
        <dbReference type="EMBL" id="KAG8382476.1"/>
    </source>
</evidence>
<dbReference type="EMBL" id="WHWC01000005">
    <property type="protein sequence ID" value="KAG8382476.1"/>
    <property type="molecule type" value="Genomic_DNA"/>
</dbReference>
<reference evidence="2" key="1">
    <citation type="submission" date="2019-10" db="EMBL/GenBank/DDBJ databases">
        <authorList>
            <person name="Zhang R."/>
            <person name="Pan Y."/>
            <person name="Wang J."/>
            <person name="Ma R."/>
            <person name="Yu S."/>
        </authorList>
    </citation>
    <scope>NUCLEOTIDE SEQUENCE</scope>
    <source>
        <strain evidence="2">LA-IB0</strain>
        <tissue evidence="2">Leaf</tissue>
    </source>
</reference>
<name>A0AAV6XHK3_9LAMI</name>
<dbReference type="AlphaFoldDB" id="A0AAV6XHK3"/>
<accession>A0AAV6XHK3</accession>
<dbReference type="InterPro" id="IPR036322">
    <property type="entry name" value="WD40_repeat_dom_sf"/>
</dbReference>
<protein>
    <submittedName>
        <fullName evidence="2">Uncharacterized protein</fullName>
    </submittedName>
</protein>
<feature type="compositionally biased region" description="Basic and acidic residues" evidence="1">
    <location>
        <begin position="329"/>
        <end position="338"/>
    </location>
</feature>
<evidence type="ECO:0000313" key="3">
    <source>
        <dbReference type="Proteomes" id="UP000826271"/>
    </source>
</evidence>
<feature type="region of interest" description="Disordered" evidence="1">
    <location>
        <begin position="310"/>
        <end position="338"/>
    </location>
</feature>
<dbReference type="Proteomes" id="UP000826271">
    <property type="component" value="Unassembled WGS sequence"/>
</dbReference>
<dbReference type="SUPFAM" id="SSF50978">
    <property type="entry name" value="WD40 repeat-like"/>
    <property type="match status" value="1"/>
</dbReference>
<organism evidence="2 3">
    <name type="scientific">Buddleja alternifolia</name>
    <dbReference type="NCBI Taxonomy" id="168488"/>
    <lineage>
        <taxon>Eukaryota</taxon>
        <taxon>Viridiplantae</taxon>
        <taxon>Streptophyta</taxon>
        <taxon>Embryophyta</taxon>
        <taxon>Tracheophyta</taxon>
        <taxon>Spermatophyta</taxon>
        <taxon>Magnoliopsida</taxon>
        <taxon>eudicotyledons</taxon>
        <taxon>Gunneridae</taxon>
        <taxon>Pentapetalae</taxon>
        <taxon>asterids</taxon>
        <taxon>lamiids</taxon>
        <taxon>Lamiales</taxon>
        <taxon>Scrophulariaceae</taxon>
        <taxon>Buddlejeae</taxon>
        <taxon>Buddleja</taxon>
    </lineage>
</organism>
<keyword evidence="3" id="KW-1185">Reference proteome</keyword>
<dbReference type="PANTHER" id="PTHR34285">
    <property type="entry name" value="OS08G0510800 PROTEIN"/>
    <property type="match status" value="1"/>
</dbReference>
<dbReference type="InterPro" id="IPR015943">
    <property type="entry name" value="WD40/YVTN_repeat-like_dom_sf"/>
</dbReference>
<dbReference type="PANTHER" id="PTHR34285:SF6">
    <property type="entry name" value="TRANSMEMBRANE PROTEIN"/>
    <property type="match status" value="1"/>
</dbReference>
<sequence length="456" mass="50634">MKISVKLQENSPRNHNPPPLLLRAKIPITIFNLPFLSHFSTTINRPSHLSLSLSTNLPSGPSLKLSYAAAAAAATPPITLTLKSGTGLFGSPNNSPLVISANFSFNPSSNPNNPNPTFSLLLKPQLGSFSLRKATTSHTESSISSSEPTNGNAGFDSNLFGFVPLERPTGIIKDVSEGKIDKESIFKGIQVGARTQMPVAKRVALNFRWWVNFPKDDMPVLRINKIGIQRVFDDVLNEDDGKKKKSEGNGGELEMLKGICFWMKKELDGLTRVNRDIKREIEEMKMMNLSRNVGGDGGGEFRQGIRKKVMPGSESRSSGFEQWRSKRNGVTEESVKKEEPKKNNSLAIDVENDIEFDRDDELFATAGVSRRIKIFEFSSVFASKLPLDPAIVYVKNHIASSDYEGIVAVWDVTTRQSVMEYEEHEKCAWSVDFSRTKPSMLVSRSDNCKVSEIPTY</sequence>
<comment type="caution">
    <text evidence="2">The sequence shown here is derived from an EMBL/GenBank/DDBJ whole genome shotgun (WGS) entry which is preliminary data.</text>
</comment>
<proteinExistence type="predicted"/>